<proteinExistence type="predicted"/>
<feature type="signal peptide" evidence="1">
    <location>
        <begin position="1"/>
        <end position="25"/>
    </location>
</feature>
<organism evidence="2 3">
    <name type="scientific">Phaeocystidibacter luteus</name>
    <dbReference type="NCBI Taxonomy" id="911197"/>
    <lineage>
        <taxon>Bacteria</taxon>
        <taxon>Pseudomonadati</taxon>
        <taxon>Bacteroidota</taxon>
        <taxon>Flavobacteriia</taxon>
        <taxon>Flavobacteriales</taxon>
        <taxon>Phaeocystidibacteraceae</taxon>
        <taxon>Phaeocystidibacter</taxon>
    </lineage>
</organism>
<comment type="caution">
    <text evidence="2">The sequence shown here is derived from an EMBL/GenBank/DDBJ whole genome shotgun (WGS) entry which is preliminary data.</text>
</comment>
<accession>A0A6N6RK14</accession>
<feature type="chain" id="PRO_5026902174" description="Lipoprotein" evidence="1">
    <location>
        <begin position="26"/>
        <end position="265"/>
    </location>
</feature>
<dbReference type="Proteomes" id="UP000468650">
    <property type="component" value="Unassembled WGS sequence"/>
</dbReference>
<dbReference type="EMBL" id="WBVO01000001">
    <property type="protein sequence ID" value="KAB2814231.1"/>
    <property type="molecule type" value="Genomic_DNA"/>
</dbReference>
<evidence type="ECO:0008006" key="4">
    <source>
        <dbReference type="Google" id="ProtNLM"/>
    </source>
</evidence>
<evidence type="ECO:0000313" key="3">
    <source>
        <dbReference type="Proteomes" id="UP000468650"/>
    </source>
</evidence>
<dbReference type="AlphaFoldDB" id="A0A6N6RK14"/>
<protein>
    <recommendedName>
        <fullName evidence="4">Lipoprotein</fullName>
    </recommendedName>
</protein>
<gene>
    <name evidence="2" type="ORF">F8C67_00445</name>
</gene>
<dbReference type="RefSeq" id="WP_151665812.1">
    <property type="nucleotide sequence ID" value="NZ_WBVO01000001.1"/>
</dbReference>
<reference evidence="2 3" key="1">
    <citation type="submission" date="2019-09" db="EMBL/GenBank/DDBJ databases">
        <title>Genomes of family Cryomorphaceae.</title>
        <authorList>
            <person name="Bowman J.P."/>
        </authorList>
    </citation>
    <scope>NUCLEOTIDE SEQUENCE [LARGE SCALE GENOMIC DNA]</scope>
    <source>
        <strain evidence="2 3">LMG 25704</strain>
    </source>
</reference>
<sequence length="265" mass="30901">MNRLTAYAILVATFMLSACSPTTDAQHKKAFEEHILKISTDRINKSIHLLRRELQVTYQERNYPRLKPWVQLSEKTVRSLHQYSKMSHESGNTPELEAEYERLVEEFYEHLQYGEDRDVLKDSLLAYAQGSSAVLKEFILTDLCFSVVEAIMSNQNICISIVYPGSTLCIHETRTSEGVYSSVEHTFWDYPKRWESSHEIWRADTIIIDSLLFNGSAYNPEWVDSYSNRIDISVSTSALGKYDIYSRAYFSYENQRDSIYQHHTF</sequence>
<name>A0A6N6RK14_9FLAO</name>
<keyword evidence="3" id="KW-1185">Reference proteome</keyword>
<evidence type="ECO:0000256" key="1">
    <source>
        <dbReference type="SAM" id="SignalP"/>
    </source>
</evidence>
<evidence type="ECO:0000313" key="2">
    <source>
        <dbReference type="EMBL" id="KAB2814231.1"/>
    </source>
</evidence>
<keyword evidence="1" id="KW-0732">Signal</keyword>
<dbReference type="PROSITE" id="PS51257">
    <property type="entry name" value="PROKAR_LIPOPROTEIN"/>
    <property type="match status" value="1"/>
</dbReference>